<protein>
    <submittedName>
        <fullName evidence="11">TrkA-C domain containing protein</fullName>
    </submittedName>
</protein>
<evidence type="ECO:0000256" key="8">
    <source>
        <dbReference type="SAM" id="Phobius"/>
    </source>
</evidence>
<dbReference type="FunFam" id="3.30.70.1450:FF:000009">
    <property type="entry name" value="SLC13 family permease"/>
    <property type="match status" value="1"/>
</dbReference>
<dbReference type="InterPro" id="IPR051679">
    <property type="entry name" value="DASS-Related_Transporters"/>
</dbReference>
<dbReference type="InterPro" id="IPR002912">
    <property type="entry name" value="ACT_dom"/>
</dbReference>
<feature type="domain" description="RCK C-terminal" evidence="9">
    <location>
        <begin position="231"/>
        <end position="317"/>
    </location>
</feature>
<dbReference type="GO" id="GO:0008324">
    <property type="term" value="F:monoatomic cation transmembrane transporter activity"/>
    <property type="evidence" value="ECO:0007669"/>
    <property type="project" value="InterPro"/>
</dbReference>
<dbReference type="GO" id="GO:0015116">
    <property type="term" value="F:sulfate transmembrane transporter activity"/>
    <property type="evidence" value="ECO:0007669"/>
    <property type="project" value="UniProtKB-ARBA"/>
</dbReference>
<gene>
    <name evidence="11" type="ORF">IV203_010287</name>
</gene>
<dbReference type="PROSITE" id="PS51671">
    <property type="entry name" value="ACT"/>
    <property type="match status" value="1"/>
</dbReference>
<dbReference type="GO" id="GO:0006813">
    <property type="term" value="P:potassium ion transport"/>
    <property type="evidence" value="ECO:0007669"/>
    <property type="project" value="InterPro"/>
</dbReference>
<evidence type="ECO:0000256" key="4">
    <source>
        <dbReference type="ARBA" id="ARBA00022737"/>
    </source>
</evidence>
<keyword evidence="12" id="KW-1185">Reference proteome</keyword>
<dbReference type="Proteomes" id="UP000693970">
    <property type="component" value="Unassembled WGS sequence"/>
</dbReference>
<evidence type="ECO:0000256" key="5">
    <source>
        <dbReference type="ARBA" id="ARBA00022989"/>
    </source>
</evidence>
<dbReference type="AlphaFoldDB" id="A0A9K3KW08"/>
<feature type="transmembrane region" description="Helical" evidence="8">
    <location>
        <begin position="76"/>
        <end position="99"/>
    </location>
</feature>
<feature type="transmembrane region" description="Helical" evidence="8">
    <location>
        <begin position="1007"/>
        <end position="1038"/>
    </location>
</feature>
<dbReference type="EMBL" id="JAGRRH010000018">
    <property type="protein sequence ID" value="KAG7350927.1"/>
    <property type="molecule type" value="Genomic_DNA"/>
</dbReference>
<feature type="domain" description="RCK C-terminal" evidence="9">
    <location>
        <begin position="479"/>
        <end position="564"/>
    </location>
</feature>
<dbReference type="GO" id="GO:0005886">
    <property type="term" value="C:plasma membrane"/>
    <property type="evidence" value="ECO:0007669"/>
    <property type="project" value="TreeGrafter"/>
</dbReference>
<feature type="transmembrane region" description="Helical" evidence="8">
    <location>
        <begin position="22"/>
        <end position="40"/>
    </location>
</feature>
<dbReference type="Pfam" id="PF03600">
    <property type="entry name" value="CitMHS"/>
    <property type="match status" value="1"/>
</dbReference>
<comment type="subcellular location">
    <subcellularLocation>
        <location evidence="1">Membrane</location>
        <topology evidence="1">Multi-pass membrane protein</topology>
    </subcellularLocation>
</comment>
<dbReference type="InterPro" id="IPR006037">
    <property type="entry name" value="RCK_C"/>
</dbReference>
<comment type="similarity">
    <text evidence="7">Belongs to the divalent anion:Na+ symporter (DASS) superfamily. Na+/sulfate symporter (TC 2.A.47.4) family.</text>
</comment>
<feature type="transmembrane region" description="Helical" evidence="8">
    <location>
        <begin position="880"/>
        <end position="907"/>
    </location>
</feature>
<dbReference type="PANTHER" id="PTHR43652:SF2">
    <property type="entry name" value="BASIC AMINO ACID ANTIPORTER YFCC-RELATED"/>
    <property type="match status" value="1"/>
</dbReference>
<feature type="domain" description="ACT" evidence="10">
    <location>
        <begin position="410"/>
        <end position="486"/>
    </location>
</feature>
<evidence type="ECO:0000256" key="1">
    <source>
        <dbReference type="ARBA" id="ARBA00004141"/>
    </source>
</evidence>
<reference evidence="11" key="2">
    <citation type="submission" date="2021-04" db="EMBL/GenBank/DDBJ databases">
        <authorList>
            <person name="Podell S."/>
        </authorList>
    </citation>
    <scope>NUCLEOTIDE SEQUENCE</scope>
    <source>
        <strain evidence="11">Hildebrandi</strain>
    </source>
</reference>
<feature type="transmembrane region" description="Helical" evidence="8">
    <location>
        <begin position="967"/>
        <end position="987"/>
    </location>
</feature>
<keyword evidence="4" id="KW-0677">Repeat</keyword>
<keyword evidence="6 8" id="KW-0472">Membrane</keyword>
<dbReference type="OrthoDB" id="442352at2759"/>
<evidence type="ECO:0000256" key="7">
    <source>
        <dbReference type="ARBA" id="ARBA00061614"/>
    </source>
</evidence>
<organism evidence="11 12">
    <name type="scientific">Nitzschia inconspicua</name>
    <dbReference type="NCBI Taxonomy" id="303405"/>
    <lineage>
        <taxon>Eukaryota</taxon>
        <taxon>Sar</taxon>
        <taxon>Stramenopiles</taxon>
        <taxon>Ochrophyta</taxon>
        <taxon>Bacillariophyta</taxon>
        <taxon>Bacillariophyceae</taxon>
        <taxon>Bacillariophycidae</taxon>
        <taxon>Bacillariales</taxon>
        <taxon>Bacillariaceae</taxon>
        <taxon>Nitzschia</taxon>
    </lineage>
</organism>
<evidence type="ECO:0000256" key="6">
    <source>
        <dbReference type="ARBA" id="ARBA00023136"/>
    </source>
</evidence>
<evidence type="ECO:0000313" key="12">
    <source>
        <dbReference type="Proteomes" id="UP000693970"/>
    </source>
</evidence>
<keyword evidence="5 8" id="KW-1133">Transmembrane helix</keyword>
<keyword evidence="2" id="KW-0813">Transport</keyword>
<evidence type="ECO:0000259" key="9">
    <source>
        <dbReference type="PROSITE" id="PS51202"/>
    </source>
</evidence>
<dbReference type="PROSITE" id="PS51202">
    <property type="entry name" value="RCK_C"/>
    <property type="match status" value="3"/>
</dbReference>
<proteinExistence type="inferred from homology"/>
<sequence length="1053" mass="113679">MIDDPSYLRLLEEEDTEDIPKWQPIYTIVVIIIMFAVLMTDRVGTDSVMLTALTLFYISGIIDIKEALAGFSSQGLLTVLVLFVVAEGLNKTQALNWYIGKLLGRPRLPAGAQLRVMLPIAALSGFINDTPLVTIALPVVAQWAKTVNLSPRFIMIPLSYAALLGGVCTLIGTSTNLVIAGLLQEQFPEDSELSNLPFLELGKYGVSVTFLGIAYVVFFTPIFLNRGHVSSTIQSNEDADDLLLAARLTPWSPAVGRTAGRSGLRDTGGIYLVRVKRRATGNVHHAVGPDFVLEQGDILYFTGLVETFGEFCQEHGMEVVTHEVQDLDSISTHETDSTTATSPLKKKDELAETRNLETLGIDLDTLLSASQNERMRFVHHTEDIIRGEDVGPPLMNESSIVIAIEQEKAIIAINVPDRSGLLLDISKCLARLQLDLHHTEAAVKHGRSLSIWRCECSDRSEEYVAEIYTALHALFAPYSGSEAVKERGHRVVRAKVLINGRLVGTTAAQMDFRRTYKAAIVAIQRDGQGLLESLSTTVLAEGDILILQASQDSPLLQLPPTGFYEGDEASSRKSGFSALLAPLNFNASNSTEGEGKGGIETGETVDSVSFKEKEAVWRDLFVMKLTDDISTGIPSKEFLSAMRVQKSGLVGKTAAAVGINSLPGIFLVSLERVVPVPDVGGGVTSYVTVALSEPLQIDDILWFSGTASAIGDLRKIPGLVSFAGEEVEKINEKPYNRLLVQAVVARKGPLVGKTIKEVRFRTVYGAAVIAVQREGKRVHEYPGNIELHAGDVLLLEAGPSFMSNKVQHDRSFALVAEIRDSSPPRLRMLIPAVFLTIGAYACYMAKLSTLWGCAMVAAILMVLLGILSEAEARAAIKWEIYLTIASAFGIGTALVNPGVAGTVAAFLVRCGDAIGIGDAGLLGAVYLSTVMISQLVSNNAAAALIFPIAITAATTAGTDIKLMSYNIMLAASAAFMTPFGYQTNLMVMGPGGYTTSDYLIFGTPMQIVLLFGTTIFLVTPFWICWLATGALLALVAFFRISMDLKNSRKTKSS</sequence>
<evidence type="ECO:0000256" key="2">
    <source>
        <dbReference type="ARBA" id="ARBA00022448"/>
    </source>
</evidence>
<feature type="transmembrane region" description="Helical" evidence="8">
    <location>
        <begin position="204"/>
        <end position="224"/>
    </location>
</feature>
<dbReference type="InterPro" id="IPR004680">
    <property type="entry name" value="Cit_transptr-like_dom"/>
</dbReference>
<dbReference type="PANTHER" id="PTHR43652">
    <property type="entry name" value="BASIC AMINO ACID ANTIPORTER YFCC-RELATED"/>
    <property type="match status" value="1"/>
</dbReference>
<evidence type="ECO:0000313" key="11">
    <source>
        <dbReference type="EMBL" id="KAG7350927.1"/>
    </source>
</evidence>
<name>A0A9K3KW08_9STRA</name>
<accession>A0A9K3KW08</accession>
<comment type="caution">
    <text evidence="11">The sequence shown here is derived from an EMBL/GenBank/DDBJ whole genome shotgun (WGS) entry which is preliminary data.</text>
</comment>
<evidence type="ECO:0000259" key="10">
    <source>
        <dbReference type="PROSITE" id="PS51671"/>
    </source>
</evidence>
<reference evidence="11" key="1">
    <citation type="journal article" date="2021" name="Sci. Rep.">
        <title>Diploid genomic architecture of Nitzschia inconspicua, an elite biomass production diatom.</title>
        <authorList>
            <person name="Oliver A."/>
            <person name="Podell S."/>
            <person name="Pinowska A."/>
            <person name="Traller J.C."/>
            <person name="Smith S.R."/>
            <person name="McClure R."/>
            <person name="Beliaev A."/>
            <person name="Bohutskyi P."/>
            <person name="Hill E.A."/>
            <person name="Rabines A."/>
            <person name="Zheng H."/>
            <person name="Allen L.Z."/>
            <person name="Kuo A."/>
            <person name="Grigoriev I.V."/>
            <person name="Allen A.E."/>
            <person name="Hazlebeck D."/>
            <person name="Allen E.E."/>
        </authorList>
    </citation>
    <scope>NUCLEOTIDE SEQUENCE</scope>
    <source>
        <strain evidence="11">Hildebrandi</strain>
    </source>
</reference>
<evidence type="ECO:0000256" key="3">
    <source>
        <dbReference type="ARBA" id="ARBA00022692"/>
    </source>
</evidence>
<feature type="domain" description="RCK C-terminal" evidence="9">
    <location>
        <begin position="725"/>
        <end position="811"/>
    </location>
</feature>
<feature type="transmembrane region" description="Helical" evidence="8">
    <location>
        <begin position="850"/>
        <end position="868"/>
    </location>
</feature>
<dbReference type="Pfam" id="PF02080">
    <property type="entry name" value="TrkA_C"/>
    <property type="match status" value="2"/>
</dbReference>
<keyword evidence="3 8" id="KW-0812">Transmembrane</keyword>
<feature type="transmembrane region" description="Helical" evidence="8">
    <location>
        <begin position="160"/>
        <end position="183"/>
    </location>
</feature>